<protein>
    <submittedName>
        <fullName evidence="1">Uncharacterized protein</fullName>
    </submittedName>
</protein>
<sequence length="138" mass="15677">MEKAIYSGTTTQYNSSTLKGLQRIDLKNLANSENVGEPVRFYVWNDHVGIDPEPSSSVSGYAVYLYLIEKPTAITLTGTIPTPAIYDHALTLFVSYQALKKDRNINLSSVLQQEYIAEIARYREDFIDRLRNPTKEKL</sequence>
<dbReference type="Pfam" id="PF24175">
    <property type="entry name" value="SU10_adaptor"/>
    <property type="match status" value="1"/>
</dbReference>
<dbReference type="InterPro" id="IPR056209">
    <property type="entry name" value="SU10_adaptor"/>
</dbReference>
<accession>A0A6H1ZMA0</accession>
<proteinExistence type="predicted"/>
<dbReference type="EMBL" id="MT144714">
    <property type="protein sequence ID" value="QJH98075.1"/>
    <property type="molecule type" value="Genomic_DNA"/>
</dbReference>
<organism evidence="1">
    <name type="scientific">viral metagenome</name>
    <dbReference type="NCBI Taxonomy" id="1070528"/>
    <lineage>
        <taxon>unclassified sequences</taxon>
        <taxon>metagenomes</taxon>
        <taxon>organismal metagenomes</taxon>
    </lineage>
</organism>
<evidence type="ECO:0000313" key="1">
    <source>
        <dbReference type="EMBL" id="QJA48684.1"/>
    </source>
</evidence>
<dbReference type="EMBL" id="MT144096">
    <property type="protein sequence ID" value="QJA48684.1"/>
    <property type="molecule type" value="Genomic_DNA"/>
</dbReference>
<dbReference type="AlphaFoldDB" id="A0A6H1ZMA0"/>
<gene>
    <name evidence="1" type="ORF">TM448A01076_0020</name>
    <name evidence="2" type="ORF">TM448B01182_0019</name>
</gene>
<name>A0A6H1ZMA0_9ZZZZ</name>
<evidence type="ECO:0000313" key="2">
    <source>
        <dbReference type="EMBL" id="QJH98075.1"/>
    </source>
</evidence>
<reference evidence="1" key="1">
    <citation type="submission" date="2020-03" db="EMBL/GenBank/DDBJ databases">
        <title>The deep terrestrial virosphere.</title>
        <authorList>
            <person name="Holmfeldt K."/>
            <person name="Nilsson E."/>
            <person name="Simone D."/>
            <person name="Lopez-Fernandez M."/>
            <person name="Wu X."/>
            <person name="de Brujin I."/>
            <person name="Lundin D."/>
            <person name="Andersson A."/>
            <person name="Bertilsson S."/>
            <person name="Dopson M."/>
        </authorList>
    </citation>
    <scope>NUCLEOTIDE SEQUENCE</scope>
    <source>
        <strain evidence="1">TM448A01076</strain>
        <strain evidence="2">TM448B01182</strain>
    </source>
</reference>